<feature type="transmembrane region" description="Helical" evidence="1">
    <location>
        <begin position="124"/>
        <end position="144"/>
    </location>
</feature>
<proteinExistence type="predicted"/>
<dbReference type="PANTHER" id="PTHR33429">
    <property type="entry name" value="OS02G0708000 PROTEIN-RELATED"/>
    <property type="match status" value="1"/>
</dbReference>
<name>A0A9D5BBQ4_PEA</name>
<organism evidence="2 3">
    <name type="scientific">Pisum sativum</name>
    <name type="common">Garden pea</name>
    <name type="synonym">Lathyrus oleraceus</name>
    <dbReference type="NCBI Taxonomy" id="3888"/>
    <lineage>
        <taxon>Eukaryota</taxon>
        <taxon>Viridiplantae</taxon>
        <taxon>Streptophyta</taxon>
        <taxon>Embryophyta</taxon>
        <taxon>Tracheophyta</taxon>
        <taxon>Spermatophyta</taxon>
        <taxon>Magnoliopsida</taxon>
        <taxon>eudicotyledons</taxon>
        <taxon>Gunneridae</taxon>
        <taxon>Pentapetalae</taxon>
        <taxon>rosids</taxon>
        <taxon>fabids</taxon>
        <taxon>Fabales</taxon>
        <taxon>Fabaceae</taxon>
        <taxon>Papilionoideae</taxon>
        <taxon>50 kb inversion clade</taxon>
        <taxon>NPAAA clade</taxon>
        <taxon>Hologalegina</taxon>
        <taxon>IRL clade</taxon>
        <taxon>Fabeae</taxon>
        <taxon>Lathyrus</taxon>
    </lineage>
</organism>
<reference evidence="2 3" key="1">
    <citation type="journal article" date="2022" name="Nat. Genet.">
        <title>Improved pea reference genome and pan-genome highlight genomic features and evolutionary characteristics.</title>
        <authorList>
            <person name="Yang T."/>
            <person name="Liu R."/>
            <person name="Luo Y."/>
            <person name="Hu S."/>
            <person name="Wang D."/>
            <person name="Wang C."/>
            <person name="Pandey M.K."/>
            <person name="Ge S."/>
            <person name="Xu Q."/>
            <person name="Li N."/>
            <person name="Li G."/>
            <person name="Huang Y."/>
            <person name="Saxena R.K."/>
            <person name="Ji Y."/>
            <person name="Li M."/>
            <person name="Yan X."/>
            <person name="He Y."/>
            <person name="Liu Y."/>
            <person name="Wang X."/>
            <person name="Xiang C."/>
            <person name="Varshney R.K."/>
            <person name="Ding H."/>
            <person name="Gao S."/>
            <person name="Zong X."/>
        </authorList>
    </citation>
    <scope>NUCLEOTIDE SEQUENCE [LARGE SCALE GENOMIC DNA]</scope>
    <source>
        <strain evidence="2 3">cv. Zhongwan 6</strain>
    </source>
</reference>
<evidence type="ECO:0000313" key="2">
    <source>
        <dbReference type="EMBL" id="KAI5441323.1"/>
    </source>
</evidence>
<evidence type="ECO:0000313" key="3">
    <source>
        <dbReference type="Proteomes" id="UP001058974"/>
    </source>
</evidence>
<dbReference type="Proteomes" id="UP001058974">
    <property type="component" value="Chromosome 1"/>
</dbReference>
<dbReference type="PANTHER" id="PTHR33429:SF23">
    <property type="entry name" value="OS02G0709350 PROTEIN"/>
    <property type="match status" value="1"/>
</dbReference>
<gene>
    <name evidence="2" type="ORF">KIW84_010692</name>
</gene>
<feature type="non-terminal residue" evidence="2">
    <location>
        <position position="1"/>
    </location>
</feature>
<keyword evidence="1" id="KW-0812">Transmembrane</keyword>
<comment type="caution">
    <text evidence="2">The sequence shown here is derived from an EMBL/GenBank/DDBJ whole genome shotgun (WGS) entry which is preliminary data.</text>
</comment>
<dbReference type="Gramene" id="Psat01G0069200-T1">
    <property type="protein sequence ID" value="KAI5441323.1"/>
    <property type="gene ID" value="KIW84_010692"/>
</dbReference>
<accession>A0A9D5BBQ4</accession>
<protein>
    <submittedName>
        <fullName evidence="2">Uncharacterized protein</fullName>
    </submittedName>
</protein>
<keyword evidence="1" id="KW-0472">Membrane</keyword>
<keyword evidence="3" id="KW-1185">Reference proteome</keyword>
<evidence type="ECO:0000256" key="1">
    <source>
        <dbReference type="SAM" id="Phobius"/>
    </source>
</evidence>
<feature type="transmembrane region" description="Helical" evidence="1">
    <location>
        <begin position="71"/>
        <end position="92"/>
    </location>
</feature>
<dbReference type="EMBL" id="JAMSHJ010000001">
    <property type="protein sequence ID" value="KAI5441323.1"/>
    <property type="molecule type" value="Genomic_DNA"/>
</dbReference>
<keyword evidence="1" id="KW-1133">Transmembrane helix</keyword>
<sequence>KKRHMHASSMHVAHYKTSYFPLHANHASDRIKESSHSPYLTLSTLFFHSFQFFKLTQLRNLKTLTIHITSLYIFLYLAYYFCIMLAMATAAFSSLLQPEKQQTSSGEAIPTPSSSSAWQSSGSIGPFFAVIVILTILAVLSCYLSRMCRRRELTPLESIKGRGCFGWVKRRCRNCMARDLEVGGVGAKVMVCDQEEEIDSKVKDIDVQI</sequence>
<dbReference type="AlphaFoldDB" id="A0A9D5BBQ4"/>